<dbReference type="Gene3D" id="3.40.50.150">
    <property type="entry name" value="Vaccinia Virus protein VP39"/>
    <property type="match status" value="1"/>
</dbReference>
<evidence type="ECO:0000256" key="6">
    <source>
        <dbReference type="ARBA" id="ARBA00022679"/>
    </source>
</evidence>
<reference evidence="10 11" key="1">
    <citation type="submission" date="2015-01" db="EMBL/GenBank/DDBJ databases">
        <title>Evolution of Trichinella species and genotypes.</title>
        <authorList>
            <person name="Korhonen P.K."/>
            <person name="Edoardo P."/>
            <person name="Giuseppe L.R."/>
            <person name="Gasser R.B."/>
        </authorList>
    </citation>
    <scope>NUCLEOTIDE SEQUENCE [LARGE SCALE GENOMIC DNA]</scope>
    <source>
        <strain evidence="10">ISS141</strain>
    </source>
</reference>
<dbReference type="InterPro" id="IPR016651">
    <property type="entry name" value="LCMT1"/>
</dbReference>
<keyword evidence="6 10" id="KW-0808">Transferase</keyword>
<feature type="binding site" evidence="9">
    <location>
        <position position="230"/>
    </location>
    <ligand>
        <name>S-adenosyl-L-methionine</name>
        <dbReference type="ChEBI" id="CHEBI:59789"/>
    </ligand>
</feature>
<dbReference type="STRING" id="6337.A0A0V0Y217"/>
<proteinExistence type="inferred from homology"/>
<evidence type="ECO:0000313" key="10">
    <source>
        <dbReference type="EMBL" id="KRX93897.1"/>
    </source>
</evidence>
<organism evidence="10 11">
    <name type="scientific">Trichinella pseudospiralis</name>
    <name type="common">Parasitic roundworm</name>
    <dbReference type="NCBI Taxonomy" id="6337"/>
    <lineage>
        <taxon>Eukaryota</taxon>
        <taxon>Metazoa</taxon>
        <taxon>Ecdysozoa</taxon>
        <taxon>Nematoda</taxon>
        <taxon>Enoplea</taxon>
        <taxon>Dorylaimia</taxon>
        <taxon>Trichinellida</taxon>
        <taxon>Trichinellidae</taxon>
        <taxon>Trichinella</taxon>
    </lineage>
</organism>
<dbReference type="AlphaFoldDB" id="A0A0V0Y217"/>
<feature type="non-terminal residue" evidence="10">
    <location>
        <position position="1"/>
    </location>
</feature>
<feature type="binding site" evidence="9">
    <location>
        <begin position="203"/>
        <end position="204"/>
    </location>
    <ligand>
        <name>S-adenosyl-L-methionine</name>
        <dbReference type="ChEBI" id="CHEBI:59789"/>
    </ligand>
</feature>
<evidence type="ECO:0000256" key="2">
    <source>
        <dbReference type="ARBA" id="ARBA00003455"/>
    </source>
</evidence>
<evidence type="ECO:0000313" key="11">
    <source>
        <dbReference type="Proteomes" id="UP000054815"/>
    </source>
</evidence>
<evidence type="ECO:0000256" key="1">
    <source>
        <dbReference type="ARBA" id="ARBA00000724"/>
    </source>
</evidence>
<evidence type="ECO:0000256" key="8">
    <source>
        <dbReference type="ARBA" id="ARBA00032526"/>
    </source>
</evidence>
<evidence type="ECO:0000256" key="4">
    <source>
        <dbReference type="ARBA" id="ARBA00012834"/>
    </source>
</evidence>
<dbReference type="SUPFAM" id="SSF53335">
    <property type="entry name" value="S-adenosyl-L-methionine-dependent methyltransferases"/>
    <property type="match status" value="1"/>
</dbReference>
<evidence type="ECO:0000256" key="3">
    <source>
        <dbReference type="ARBA" id="ARBA00010703"/>
    </source>
</evidence>
<dbReference type="InterPro" id="IPR007213">
    <property type="entry name" value="Ppm1/Ppm2/Tcmp"/>
</dbReference>
<dbReference type="Pfam" id="PF04072">
    <property type="entry name" value="LCM"/>
    <property type="match status" value="1"/>
</dbReference>
<comment type="function">
    <text evidence="2">Methylates the carboxyl group of the C-terminal leucine residue of protein phosphatase 2A catalytic subunits to form alpha-leucine ester residues.</text>
</comment>
<dbReference type="Proteomes" id="UP000054815">
    <property type="component" value="Unassembled WGS sequence"/>
</dbReference>
<feature type="binding site" evidence="9">
    <location>
        <position position="105"/>
    </location>
    <ligand>
        <name>S-adenosyl-L-methionine</name>
        <dbReference type="ChEBI" id="CHEBI:59789"/>
    </ligand>
</feature>
<dbReference type="PIRSF" id="PIRSF016305">
    <property type="entry name" value="LCM_mtfrase"/>
    <property type="match status" value="1"/>
</dbReference>
<evidence type="ECO:0000256" key="5">
    <source>
        <dbReference type="ARBA" id="ARBA00022603"/>
    </source>
</evidence>
<accession>A0A0V0Y217</accession>
<evidence type="ECO:0000256" key="9">
    <source>
        <dbReference type="PIRSR" id="PIRSR016305-1"/>
    </source>
</evidence>
<keyword evidence="7 9" id="KW-0949">S-adenosyl-L-methionine</keyword>
<evidence type="ECO:0000256" key="7">
    <source>
        <dbReference type="ARBA" id="ARBA00022691"/>
    </source>
</evidence>
<protein>
    <recommendedName>
        <fullName evidence="4">[phosphatase 2A protein]-leucine-carboxy methyltransferase</fullName>
        <ecNumber evidence="4">2.1.1.233</ecNumber>
    </recommendedName>
    <alternativeName>
        <fullName evidence="8">[Phosphatase 2A protein]-leucine-carboxy methyltransferase 1</fullName>
    </alternativeName>
</protein>
<dbReference type="GO" id="GO:0032259">
    <property type="term" value="P:methylation"/>
    <property type="evidence" value="ECO:0007669"/>
    <property type="project" value="UniProtKB-KW"/>
</dbReference>
<comment type="catalytic activity">
    <reaction evidence="1">
        <text>[phosphatase 2A protein]-C-terminal L-leucine + S-adenosyl-L-methionine = [phosphatase 2A protein]-C-terminal L-leucine methyl ester + S-adenosyl-L-homocysteine</text>
        <dbReference type="Rhea" id="RHEA:48544"/>
        <dbReference type="Rhea" id="RHEA-COMP:12134"/>
        <dbReference type="Rhea" id="RHEA-COMP:12135"/>
        <dbReference type="ChEBI" id="CHEBI:57856"/>
        <dbReference type="ChEBI" id="CHEBI:59789"/>
        <dbReference type="ChEBI" id="CHEBI:90516"/>
        <dbReference type="ChEBI" id="CHEBI:90517"/>
        <dbReference type="EC" id="2.1.1.233"/>
    </reaction>
</comment>
<dbReference type="GO" id="GO:0018423">
    <property type="term" value="F:protein C-terminal leucine carboxyl O-methyltransferase activity"/>
    <property type="evidence" value="ECO:0007669"/>
    <property type="project" value="UniProtKB-EC"/>
</dbReference>
<dbReference type="PANTHER" id="PTHR13600">
    <property type="entry name" value="LEUCINE CARBOXYL METHYLTRANSFERASE"/>
    <property type="match status" value="1"/>
</dbReference>
<comment type="similarity">
    <text evidence="3">Belongs to the methyltransferase superfamily. LCMT family.</text>
</comment>
<sequence>LASVIKHWLKLFNNVNCFFSEDYYIFYKSLKNLYYFWSVMVSRDNGEAPNVDDKFGLEWTNEVATDWKAAAVKRGYWVDPFIYWFQQPKQNILRFPEMLRGYYARVKGIRIVVEQFLDKFAPACQIINFGAGFDTMYWNLSKEGRQIDLYLEIDLPDVVRKKINCILRHSSDLYSFACNEQLQMLIDRNDVMHTLNYHIMAGDLCNTDDLMEKFLSIPIDFSKPTLFLSECVLVYVNVDRTKNLLQMLSNKFARACFLDYEPSNLNSIFGRKFLENMAQMKVSVSGASFCESVDSMRQIYEESGWSNFKSWKVSAVYLNSLPRQDRERVETLDLLDDPEMLNQMLDHYLFSVATNSDDQSLISIGFE</sequence>
<name>A0A0V0Y217_TRIPS</name>
<keyword evidence="5 10" id="KW-0489">Methyltransferase</keyword>
<dbReference type="InterPro" id="IPR029063">
    <property type="entry name" value="SAM-dependent_MTases_sf"/>
</dbReference>
<comment type="caution">
    <text evidence="10">The sequence shown here is derived from an EMBL/GenBank/DDBJ whole genome shotgun (WGS) entry which is preliminary data.</text>
</comment>
<dbReference type="GO" id="GO:0005829">
    <property type="term" value="C:cytosol"/>
    <property type="evidence" value="ECO:0007669"/>
    <property type="project" value="TreeGrafter"/>
</dbReference>
<dbReference type="PANTHER" id="PTHR13600:SF33">
    <property type="entry name" value="LEUCINE CARBOXYL METHYLTRANSFERASE 1"/>
    <property type="match status" value="1"/>
</dbReference>
<gene>
    <name evidence="10" type="primary">LCMT1</name>
    <name evidence="10" type="ORF">T4E_5472</name>
</gene>
<dbReference type="EC" id="2.1.1.233" evidence="4"/>
<feature type="binding site" evidence="9">
    <location>
        <position position="130"/>
    </location>
    <ligand>
        <name>S-adenosyl-L-methionine</name>
        <dbReference type="ChEBI" id="CHEBI:59789"/>
    </ligand>
</feature>
<dbReference type="EMBL" id="JYDU01000080">
    <property type="protein sequence ID" value="KRX93897.1"/>
    <property type="molecule type" value="Genomic_DNA"/>
</dbReference>